<dbReference type="InterPro" id="IPR000835">
    <property type="entry name" value="HTH_MarR-typ"/>
</dbReference>
<dbReference type="InterPro" id="IPR016181">
    <property type="entry name" value="Acyl_CoA_acyltransferase"/>
</dbReference>
<dbReference type="GO" id="GO:0016020">
    <property type="term" value="C:membrane"/>
    <property type="evidence" value="ECO:0007669"/>
    <property type="project" value="GOC"/>
</dbReference>
<dbReference type="GO" id="GO:0003700">
    <property type="term" value="F:DNA-binding transcription factor activity"/>
    <property type="evidence" value="ECO:0007669"/>
    <property type="project" value="InterPro"/>
</dbReference>
<keyword evidence="5" id="KW-1185">Reference proteome</keyword>
<name>A0A812Q071_SYMPI</name>
<dbReference type="Gene3D" id="3.40.630.30">
    <property type="match status" value="1"/>
</dbReference>
<reference evidence="4" key="1">
    <citation type="submission" date="2021-02" db="EMBL/GenBank/DDBJ databases">
        <authorList>
            <person name="Dougan E. K."/>
            <person name="Rhodes N."/>
            <person name="Thang M."/>
            <person name="Chan C."/>
        </authorList>
    </citation>
    <scope>NUCLEOTIDE SEQUENCE</scope>
</reference>
<feature type="transmembrane region" description="Helical" evidence="1">
    <location>
        <begin position="27"/>
        <end position="45"/>
    </location>
</feature>
<evidence type="ECO:0000313" key="4">
    <source>
        <dbReference type="EMBL" id="CAE7366324.1"/>
    </source>
</evidence>
<evidence type="ECO:0000259" key="3">
    <source>
        <dbReference type="PROSITE" id="PS51186"/>
    </source>
</evidence>
<organism evidence="4 5">
    <name type="scientific">Symbiodinium pilosum</name>
    <name type="common">Dinoflagellate</name>
    <dbReference type="NCBI Taxonomy" id="2952"/>
    <lineage>
        <taxon>Eukaryota</taxon>
        <taxon>Sar</taxon>
        <taxon>Alveolata</taxon>
        <taxon>Dinophyceae</taxon>
        <taxon>Suessiales</taxon>
        <taxon>Symbiodiniaceae</taxon>
        <taxon>Symbiodinium</taxon>
    </lineage>
</organism>
<dbReference type="Proteomes" id="UP000649617">
    <property type="component" value="Unassembled WGS sequence"/>
</dbReference>
<dbReference type="InterPro" id="IPR000182">
    <property type="entry name" value="GNAT_dom"/>
</dbReference>
<dbReference type="GO" id="GO:0046513">
    <property type="term" value="P:ceramide biosynthetic process"/>
    <property type="evidence" value="ECO:0007669"/>
    <property type="project" value="TreeGrafter"/>
</dbReference>
<dbReference type="InterPro" id="IPR036390">
    <property type="entry name" value="WH_DNA-bd_sf"/>
</dbReference>
<feature type="transmembrane region" description="Helical" evidence="1">
    <location>
        <begin position="51"/>
        <end position="69"/>
    </location>
</feature>
<keyword evidence="1" id="KW-0812">Transmembrane</keyword>
<dbReference type="PANTHER" id="PTHR12879">
    <property type="entry name" value="SPHINGOLIPID DELTA 4 DESATURASE/C-4 HYDROXYLASE PROTEIN DES2"/>
    <property type="match status" value="1"/>
</dbReference>
<dbReference type="GO" id="GO:0042284">
    <property type="term" value="F:sphingolipid delta-4 desaturase activity"/>
    <property type="evidence" value="ECO:0007669"/>
    <property type="project" value="TreeGrafter"/>
</dbReference>
<dbReference type="CDD" id="cd00090">
    <property type="entry name" value="HTH_ARSR"/>
    <property type="match status" value="1"/>
</dbReference>
<dbReference type="PANTHER" id="PTHR12879:SF8">
    <property type="entry name" value="SPHINGOLIPID DELTA(4)-DESATURASE DES1"/>
    <property type="match status" value="1"/>
</dbReference>
<dbReference type="AlphaFoldDB" id="A0A812Q071"/>
<proteinExistence type="predicted"/>
<dbReference type="Pfam" id="PF12802">
    <property type="entry name" value="MarR_2"/>
    <property type="match status" value="1"/>
</dbReference>
<dbReference type="PROSITE" id="PS50995">
    <property type="entry name" value="HTH_MARR_2"/>
    <property type="match status" value="1"/>
</dbReference>
<accession>A0A812Q071</accession>
<dbReference type="SUPFAM" id="SSF46785">
    <property type="entry name" value="Winged helix' DNA-binding domain"/>
    <property type="match status" value="1"/>
</dbReference>
<evidence type="ECO:0000256" key="1">
    <source>
        <dbReference type="SAM" id="Phobius"/>
    </source>
</evidence>
<dbReference type="SMART" id="SM00347">
    <property type="entry name" value="HTH_MARR"/>
    <property type="match status" value="1"/>
</dbReference>
<feature type="transmembrane region" description="Helical" evidence="1">
    <location>
        <begin position="179"/>
        <end position="203"/>
    </location>
</feature>
<dbReference type="Pfam" id="PF00583">
    <property type="entry name" value="Acetyltransf_1"/>
    <property type="match status" value="1"/>
</dbReference>
<comment type="caution">
    <text evidence="4">The sequence shown here is derived from an EMBL/GenBank/DDBJ whole genome shotgun (WGS) entry which is preliminary data.</text>
</comment>
<sequence length="605" mass="67220">MDHRSFLAGLTAAQRAELTATSDRKGLAALAAHFGLIAFLGTAIALEVPGWPVLMVPQGILIMFLFTTLHETIHRTAFRSPWINDLVARICGFLILVPADWFRYFHFAHHRHTQDPQNDPELAGEKPKSLWQYIVHISGLPTWWGELKTLFKNASGRCDDAFVPEGGRRKVRHEAVVSLMLYAVLAGVSLVTASSLLLFAWVLPCLLGQPFLRLYLLAEHGRCPFVANMLENSRTTYTNRVVRRLAWNMPYHAEHHSYPTVPFHKLPDLHRLTREHLGVTSDGYGAFHKDYVGSFKNLPDIRSASRQLVREFGFLDKTIAGTDLSGSGVHAIMEIGLHPGVTAKDLATRLKLEKSTISRLLKSLEIRGDIIQTRSEQDGRVFGLSLTNTGWKTFAEIDTFGDRQARAALSNIRNGSARSIADALTAYADALAGSEGTEDKPLHRFEVVEGYQTGMIGDIAALHARTHGAIIGNGPTFESVVSQAMAEFMQRVGNPLNNSWSILDKGEVIGSISIDGEDLNGNVAHLRWFILSGKLRGLGLGKTLLLKALEHCDGQGFEEIHLWTLKGLDAARTLYERNGFTLADEYVGDQWGKSVTEQMFIRKRR</sequence>
<feature type="domain" description="HTH marR-type" evidence="2">
    <location>
        <begin position="294"/>
        <end position="429"/>
    </location>
</feature>
<keyword evidence="1" id="KW-1133">Transmembrane helix</keyword>
<evidence type="ECO:0000259" key="2">
    <source>
        <dbReference type="PROSITE" id="PS50995"/>
    </source>
</evidence>
<evidence type="ECO:0000313" key="5">
    <source>
        <dbReference type="Proteomes" id="UP000649617"/>
    </source>
</evidence>
<protein>
    <submittedName>
        <fullName evidence="4">YbfA protein</fullName>
    </submittedName>
</protein>
<dbReference type="InterPro" id="IPR011991">
    <property type="entry name" value="ArsR-like_HTH"/>
</dbReference>
<keyword evidence="1" id="KW-0472">Membrane</keyword>
<dbReference type="OrthoDB" id="41532at2759"/>
<dbReference type="GO" id="GO:0016747">
    <property type="term" value="F:acyltransferase activity, transferring groups other than amino-acyl groups"/>
    <property type="evidence" value="ECO:0007669"/>
    <property type="project" value="InterPro"/>
</dbReference>
<dbReference type="InterPro" id="IPR005804">
    <property type="entry name" value="FA_desaturase_dom"/>
</dbReference>
<gene>
    <name evidence="4" type="primary">ybfA</name>
    <name evidence="4" type="ORF">SPIL2461_LOCUS8845</name>
</gene>
<dbReference type="PROSITE" id="PS51186">
    <property type="entry name" value="GNAT"/>
    <property type="match status" value="1"/>
</dbReference>
<dbReference type="InterPro" id="IPR036388">
    <property type="entry name" value="WH-like_DNA-bd_sf"/>
</dbReference>
<dbReference type="SUPFAM" id="SSF55729">
    <property type="entry name" value="Acyl-CoA N-acyltransferases (Nat)"/>
    <property type="match status" value="1"/>
</dbReference>
<dbReference type="Gene3D" id="1.10.10.10">
    <property type="entry name" value="Winged helix-like DNA-binding domain superfamily/Winged helix DNA-binding domain"/>
    <property type="match status" value="1"/>
</dbReference>
<dbReference type="InterPro" id="IPR039393">
    <property type="entry name" value="Rhizopine-oxygenase-like"/>
</dbReference>
<dbReference type="EMBL" id="CAJNIZ010014786">
    <property type="protein sequence ID" value="CAE7366324.1"/>
    <property type="molecule type" value="Genomic_DNA"/>
</dbReference>
<dbReference type="CDD" id="cd03511">
    <property type="entry name" value="Rhizopine-oxygenase-like"/>
    <property type="match status" value="1"/>
</dbReference>
<feature type="domain" description="N-acetyltransferase" evidence="3">
    <location>
        <begin position="446"/>
        <end position="602"/>
    </location>
</feature>
<dbReference type="Pfam" id="PF00487">
    <property type="entry name" value="FA_desaturase"/>
    <property type="match status" value="1"/>
</dbReference>